<name>A0A1A8XMC7_9RHOO</name>
<organism evidence="1 2">
    <name type="scientific">Candidatus Propionivibrio aalborgensis</name>
    <dbReference type="NCBI Taxonomy" id="1860101"/>
    <lineage>
        <taxon>Bacteria</taxon>
        <taxon>Pseudomonadati</taxon>
        <taxon>Pseudomonadota</taxon>
        <taxon>Betaproteobacteria</taxon>
        <taxon>Rhodocyclales</taxon>
        <taxon>Rhodocyclaceae</taxon>
        <taxon>Propionivibrio</taxon>
    </lineage>
</organism>
<dbReference type="EMBL" id="FLQY01000050">
    <property type="protein sequence ID" value="SBT05098.1"/>
    <property type="molecule type" value="Genomic_DNA"/>
</dbReference>
<sequence>MLDNQTTHPALNLPFKEGVGNYSDCEKNLRHMKDEDNVALALEIRSDSPTCAIFDLLQKDSSCVSTS</sequence>
<reference evidence="1 2" key="1">
    <citation type="submission" date="2016-06" db="EMBL/GenBank/DDBJ databases">
        <authorList>
            <person name="Kjaerup R.B."/>
            <person name="Dalgaard T.S."/>
            <person name="Juul-Madsen H.R."/>
        </authorList>
    </citation>
    <scope>NUCLEOTIDE SEQUENCE [LARGE SCALE GENOMIC DNA]</scope>
    <source>
        <strain evidence="1">2</strain>
    </source>
</reference>
<dbReference type="AlphaFoldDB" id="A0A1A8XMC7"/>
<keyword evidence="2" id="KW-1185">Reference proteome</keyword>
<proteinExistence type="predicted"/>
<dbReference type="Proteomes" id="UP000199600">
    <property type="component" value="Unassembled WGS sequence"/>
</dbReference>
<evidence type="ECO:0000313" key="2">
    <source>
        <dbReference type="Proteomes" id="UP000199600"/>
    </source>
</evidence>
<accession>A0A1A8XMC7</accession>
<evidence type="ECO:0000313" key="1">
    <source>
        <dbReference type="EMBL" id="SBT05098.1"/>
    </source>
</evidence>
<protein>
    <submittedName>
        <fullName evidence="1">Uncharacterized protein</fullName>
    </submittedName>
</protein>
<gene>
    <name evidence="1" type="ORF">PROAA_1430002</name>
</gene>